<dbReference type="GO" id="GO:0006890">
    <property type="term" value="P:retrograde vesicle-mediated transport, Golgi to endoplasmic reticulum"/>
    <property type="evidence" value="ECO:0007669"/>
    <property type="project" value="InterPro"/>
</dbReference>
<dbReference type="HOGENOM" id="CLU_015529_1_0_1"/>
<feature type="compositionally biased region" description="Polar residues" evidence="2">
    <location>
        <begin position="584"/>
        <end position="595"/>
    </location>
</feature>
<dbReference type="GO" id="GO:0006888">
    <property type="term" value="P:endoplasmic reticulum to Golgi vesicle-mediated transport"/>
    <property type="evidence" value="ECO:0007669"/>
    <property type="project" value="InterPro"/>
</dbReference>
<dbReference type="OMA" id="GMTWEVL"/>
<gene>
    <name evidence="3" type="ORF">EPUS_07149</name>
</gene>
<dbReference type="GeneID" id="19242036"/>
<evidence type="ECO:0008006" key="5">
    <source>
        <dbReference type="Google" id="ProtNLM"/>
    </source>
</evidence>
<dbReference type="EMBL" id="KE721499">
    <property type="protein sequence ID" value="ERF68731.1"/>
    <property type="molecule type" value="Genomic_DNA"/>
</dbReference>
<dbReference type="InterPro" id="IPR042044">
    <property type="entry name" value="EXOC6PINT-1/Sec15/Tip20_C_dom2"/>
</dbReference>
<reference evidence="4" key="1">
    <citation type="journal article" date="2014" name="BMC Genomics">
        <title>Genome characteristics reveal the impact of lichenization on lichen-forming fungus Endocarpon pusillum Hedwig (Verrucariales, Ascomycota).</title>
        <authorList>
            <person name="Wang Y.-Y."/>
            <person name="Liu B."/>
            <person name="Zhang X.-Y."/>
            <person name="Zhou Q.-M."/>
            <person name="Zhang T."/>
            <person name="Li H."/>
            <person name="Yu Y.-F."/>
            <person name="Zhang X.-L."/>
            <person name="Hao X.-Y."/>
            <person name="Wang M."/>
            <person name="Wang L."/>
            <person name="Wei J.-C."/>
        </authorList>
    </citation>
    <scope>NUCLEOTIDE SEQUENCE [LARGE SCALE GENOMIC DNA]</scope>
    <source>
        <strain evidence="4">Z07020 / HMAS-L-300199</strain>
    </source>
</reference>
<dbReference type="Proteomes" id="UP000019373">
    <property type="component" value="Unassembled WGS sequence"/>
</dbReference>
<dbReference type="PROSITE" id="PS51386">
    <property type="entry name" value="RINT1_TIP20"/>
    <property type="match status" value="1"/>
</dbReference>
<feature type="coiled-coil region" evidence="1">
    <location>
        <begin position="33"/>
        <end position="71"/>
    </location>
</feature>
<feature type="region of interest" description="Disordered" evidence="2">
    <location>
        <begin position="570"/>
        <end position="608"/>
    </location>
</feature>
<dbReference type="PANTHER" id="PTHR13520">
    <property type="entry name" value="RAD50-INTERACTING PROTEIN 1 RINT-1"/>
    <property type="match status" value="1"/>
</dbReference>
<name>U1GAM3_ENDPU</name>
<keyword evidence="4" id="KW-1185">Reference proteome</keyword>
<evidence type="ECO:0000313" key="3">
    <source>
        <dbReference type="EMBL" id="ERF68731.1"/>
    </source>
</evidence>
<dbReference type="AlphaFoldDB" id="U1GAM3"/>
<sequence length="877" mass="98011">MASLTRASSSEMDTRVKDYLDDKIQTAADFEGLEVLLQQARTQQQLLKKQLEEASSDFERATQALHEHETSIQEKAESYQEQQSDIDRRLIYITEATTSDDAVKKFETSMAKLRRLDLATGYLQLLQEVDVLCEQARNDSKTSARLAIPAYTRLRSLVKALHDGQPAAEGAAPHLVDHVEQQTSKVYALLKEALSSDLNKTLDQMGWPKKDMHLDSKMVANWTEQVNTLLDLQVPDLLLESTKTHNEPSNAQPKILLPLEVMVHPLQLRFRYHFYGKRATNRLDKPEYFLSHILDLLEDHNGFLVDYLQPVLDDRFRAVPELEDVLYPDATSAFISALLPMVSAKVLTLLPQISSQPQLFSHFMHELMSFDTTIRDSWAYTPTPHSLSDWKGLTWSVLVTHEYFESWLKVEKEFALARYEAIIAASDSGEIDYDSTEPGSTKPTKSAIRVNDLLETITDRYRPLSSFSHKLRFLIDIQLEVFDQYHQRLHGSLERYIMDTSTLGKVIQGSTGTANDARGINNVSGMYGLESLSKVFGSAEYLERKMSDWGDDIFFLELWEELQDRARRNAGSKGTVGRDLPTSDVASRTSASINQIDDPDSGEPDGGALFDETASAYQRLRLKAEEQINELLISAVTASLRPYSKVAGWSSLISSGTTASMHSSFTPTSALDMPLQLLSDYLSFLAKVLAASPLRRITRQLCLAIQKYIWDNVLMRHNFSASGAEQLKGDVEAIEKVIDASIYQPGEAARGMRRLNEGIRLLGLPIRPSTSNSKSVAAAGVDEEMEKEEGWGFDNDNDNDDSDEGATAAAGAESDGGSDTSNKDASGGDRVFSLWEVEKRVFKSNESARNVLLDMGIETLSESDARAVLERRVEVGS</sequence>
<dbReference type="OrthoDB" id="2189254at2759"/>
<feature type="compositionally biased region" description="Acidic residues" evidence="2">
    <location>
        <begin position="795"/>
        <end position="804"/>
    </location>
</feature>
<dbReference type="GO" id="GO:0070939">
    <property type="term" value="C:Dsl1/NZR complex"/>
    <property type="evidence" value="ECO:0007669"/>
    <property type="project" value="InterPro"/>
</dbReference>
<dbReference type="eggNOG" id="KOG2218">
    <property type="taxonomic scope" value="Eukaryota"/>
</dbReference>
<dbReference type="InterPro" id="IPR042042">
    <property type="entry name" value="Tip20p_domB"/>
</dbReference>
<dbReference type="InterPro" id="IPR007528">
    <property type="entry name" value="RINT1_Tip20"/>
</dbReference>
<accession>U1GAM3</accession>
<dbReference type="RefSeq" id="XP_007805631.1">
    <property type="nucleotide sequence ID" value="XM_007807440.1"/>
</dbReference>
<feature type="compositionally biased region" description="Low complexity" evidence="2">
    <location>
        <begin position="805"/>
        <end position="820"/>
    </location>
</feature>
<organism evidence="3 4">
    <name type="scientific">Endocarpon pusillum (strain Z07020 / HMAS-L-300199)</name>
    <name type="common">Lichen-forming fungus</name>
    <dbReference type="NCBI Taxonomy" id="1263415"/>
    <lineage>
        <taxon>Eukaryota</taxon>
        <taxon>Fungi</taxon>
        <taxon>Dikarya</taxon>
        <taxon>Ascomycota</taxon>
        <taxon>Pezizomycotina</taxon>
        <taxon>Eurotiomycetes</taxon>
        <taxon>Chaetothyriomycetidae</taxon>
        <taxon>Verrucariales</taxon>
        <taxon>Verrucariaceae</taxon>
        <taxon>Endocarpon</taxon>
    </lineage>
</organism>
<evidence type="ECO:0000256" key="1">
    <source>
        <dbReference type="SAM" id="Coils"/>
    </source>
</evidence>
<evidence type="ECO:0000256" key="2">
    <source>
        <dbReference type="SAM" id="MobiDB-lite"/>
    </source>
</evidence>
<keyword evidence="1" id="KW-0175">Coiled coil</keyword>
<dbReference type="Gene3D" id="1.20.58.1420">
    <property type="entry name" value="Dsl1p vesicle tethering complex, Tip20p subunit, domain B"/>
    <property type="match status" value="1"/>
</dbReference>
<dbReference type="GO" id="GO:0060628">
    <property type="term" value="P:regulation of ER to Golgi vesicle-mediated transport"/>
    <property type="evidence" value="ECO:0007669"/>
    <property type="project" value="TreeGrafter"/>
</dbReference>
<evidence type="ECO:0000313" key="4">
    <source>
        <dbReference type="Proteomes" id="UP000019373"/>
    </source>
</evidence>
<dbReference type="PANTHER" id="PTHR13520:SF0">
    <property type="entry name" value="RAD50-INTERACTING PROTEIN 1"/>
    <property type="match status" value="1"/>
</dbReference>
<dbReference type="Gene3D" id="1.20.58.670">
    <property type="entry name" value="Dsl1p vesicle tethering complex, Tip20p subunit, domain D"/>
    <property type="match status" value="1"/>
</dbReference>
<dbReference type="Pfam" id="PF04437">
    <property type="entry name" value="RINT1_TIP1"/>
    <property type="match status" value="1"/>
</dbReference>
<protein>
    <recommendedName>
        <fullName evidence="5">RINT-1 family protein</fullName>
    </recommendedName>
</protein>
<proteinExistence type="predicted"/>
<feature type="region of interest" description="Disordered" evidence="2">
    <location>
        <begin position="770"/>
        <end position="829"/>
    </location>
</feature>